<dbReference type="SUPFAM" id="SSF55811">
    <property type="entry name" value="Nudix"/>
    <property type="match status" value="1"/>
</dbReference>
<dbReference type="KEGG" id="fri:FraEuI1c_0685"/>
<dbReference type="EMBL" id="CP002299">
    <property type="protein sequence ID" value="ADP78763.1"/>
    <property type="molecule type" value="Genomic_DNA"/>
</dbReference>
<dbReference type="eggNOG" id="COG1051">
    <property type="taxonomic scope" value="Bacteria"/>
</dbReference>
<accession>E3ITK6</accession>
<keyword evidence="3" id="KW-1185">Reference proteome</keyword>
<sequence>MWIGPTGGTFPLVSVTNNAVVSAALGYVEANPAELEAVRDLVILSLLGPRITLRHTLPAHLACRAVVVTPDWHLLQVDDAVRSCWQLPGGHIAEEDSSLLGSTLRQLRCLTGIDPDALRPESTLPLDVDAVPVEPVPSLAEPEHVHYDFRYLLHLPSRDLVAGDAGLRWVPVDDVPGRLGTKLRRCSRDAPALR</sequence>
<dbReference type="InterPro" id="IPR000086">
    <property type="entry name" value="NUDIX_hydrolase_dom"/>
</dbReference>
<reference evidence="2 3" key="1">
    <citation type="submission" date="2010-10" db="EMBL/GenBank/DDBJ databases">
        <title>Complete sequence of Frankia sp. EuI1c.</title>
        <authorList>
            <consortium name="US DOE Joint Genome Institute"/>
            <person name="Lucas S."/>
            <person name="Copeland A."/>
            <person name="Lapidus A."/>
            <person name="Cheng J.-F."/>
            <person name="Bruce D."/>
            <person name="Goodwin L."/>
            <person name="Pitluck S."/>
            <person name="Chertkov O."/>
            <person name="Detter J.C."/>
            <person name="Han C."/>
            <person name="Tapia R."/>
            <person name="Land M."/>
            <person name="Hauser L."/>
            <person name="Jeffries C."/>
            <person name="Kyrpides N."/>
            <person name="Ivanova N."/>
            <person name="Mikhailova N."/>
            <person name="Beauchemin N."/>
            <person name="Sen A."/>
            <person name="Sur S.A."/>
            <person name="Gtari M."/>
            <person name="Wall L."/>
            <person name="Tisa L."/>
            <person name="Woyke T."/>
        </authorList>
    </citation>
    <scope>NUCLEOTIDE SEQUENCE [LARGE SCALE GENOMIC DNA]</scope>
    <source>
        <strain evidence="3">DSM 45817 / CECT 9037 / EuI1c</strain>
    </source>
</reference>
<dbReference type="HOGENOM" id="CLU_101758_2_0_11"/>
<dbReference type="Gene3D" id="3.90.79.10">
    <property type="entry name" value="Nucleoside Triphosphate Pyrophosphohydrolase"/>
    <property type="match status" value="1"/>
</dbReference>
<protein>
    <recommendedName>
        <fullName evidence="1">Nudix hydrolase domain-containing protein</fullName>
    </recommendedName>
</protein>
<name>E3ITK6_PSEI1</name>
<evidence type="ECO:0000313" key="3">
    <source>
        <dbReference type="Proteomes" id="UP000002484"/>
    </source>
</evidence>
<dbReference type="AlphaFoldDB" id="E3ITK6"/>
<organism evidence="2 3">
    <name type="scientific">Pseudofrankia inefficax (strain DSM 45817 / CECT 9037 / DDB 130130 / EuI1c)</name>
    <name type="common">Frankia inefficax</name>
    <dbReference type="NCBI Taxonomy" id="298654"/>
    <lineage>
        <taxon>Bacteria</taxon>
        <taxon>Bacillati</taxon>
        <taxon>Actinomycetota</taxon>
        <taxon>Actinomycetes</taxon>
        <taxon>Frankiales</taxon>
        <taxon>Frankiaceae</taxon>
        <taxon>Pseudofrankia</taxon>
    </lineage>
</organism>
<evidence type="ECO:0000259" key="1">
    <source>
        <dbReference type="PROSITE" id="PS51462"/>
    </source>
</evidence>
<feature type="domain" description="Nudix hydrolase" evidence="1">
    <location>
        <begin position="58"/>
        <end position="192"/>
    </location>
</feature>
<dbReference type="InterPro" id="IPR015797">
    <property type="entry name" value="NUDIX_hydrolase-like_dom_sf"/>
</dbReference>
<dbReference type="PROSITE" id="PS51462">
    <property type="entry name" value="NUDIX"/>
    <property type="match status" value="1"/>
</dbReference>
<dbReference type="InParanoid" id="E3ITK6"/>
<gene>
    <name evidence="2" type="ordered locus">FraEuI1c_0685</name>
</gene>
<dbReference type="STRING" id="298654.FraEuI1c_0685"/>
<evidence type="ECO:0000313" key="2">
    <source>
        <dbReference type="EMBL" id="ADP78763.1"/>
    </source>
</evidence>
<proteinExistence type="predicted"/>
<dbReference type="Proteomes" id="UP000002484">
    <property type="component" value="Chromosome"/>
</dbReference>